<dbReference type="InterPro" id="IPR016181">
    <property type="entry name" value="Acyl_CoA_acyltransferase"/>
</dbReference>
<protein>
    <recommendedName>
        <fullName evidence="9">PHD-type domain-containing protein</fullName>
    </recommendedName>
</protein>
<dbReference type="InterPro" id="IPR036388">
    <property type="entry name" value="WH-like_DNA-bd_sf"/>
</dbReference>
<evidence type="ECO:0008006" key="9">
    <source>
        <dbReference type="Google" id="ProtNLM"/>
    </source>
</evidence>
<dbReference type="EMBL" id="HBIJ01021310">
    <property type="protein sequence ID" value="CAE0373042.1"/>
    <property type="molecule type" value="Transcribed_RNA"/>
</dbReference>
<dbReference type="InterPro" id="IPR019787">
    <property type="entry name" value="Znf_PHD-finger"/>
</dbReference>
<evidence type="ECO:0000256" key="1">
    <source>
        <dbReference type="ARBA" id="ARBA00022723"/>
    </source>
</evidence>
<feature type="region of interest" description="Disordered" evidence="5">
    <location>
        <begin position="681"/>
        <end position="700"/>
    </location>
</feature>
<dbReference type="GO" id="GO:0008270">
    <property type="term" value="F:zinc ion binding"/>
    <property type="evidence" value="ECO:0007669"/>
    <property type="project" value="UniProtKB-KW"/>
</dbReference>
<keyword evidence="2 4" id="KW-0863">Zinc-finger</keyword>
<feature type="region of interest" description="Disordered" evidence="5">
    <location>
        <begin position="585"/>
        <end position="666"/>
    </location>
</feature>
<feature type="compositionally biased region" description="Low complexity" evidence="5">
    <location>
        <begin position="523"/>
        <end position="543"/>
    </location>
</feature>
<evidence type="ECO:0000256" key="5">
    <source>
        <dbReference type="SAM" id="MobiDB-lite"/>
    </source>
</evidence>
<feature type="compositionally biased region" description="Acidic residues" evidence="5">
    <location>
        <begin position="608"/>
        <end position="618"/>
    </location>
</feature>
<evidence type="ECO:0000256" key="2">
    <source>
        <dbReference type="ARBA" id="ARBA00022771"/>
    </source>
</evidence>
<dbReference type="InterPro" id="IPR000182">
    <property type="entry name" value="GNAT_dom"/>
</dbReference>
<feature type="domain" description="N-acetyltransferase" evidence="7">
    <location>
        <begin position="93"/>
        <end position="243"/>
    </location>
</feature>
<dbReference type="Gene3D" id="1.10.10.10">
    <property type="entry name" value="Winged helix-like DNA-binding domain superfamily/Winged helix DNA-binding domain"/>
    <property type="match status" value="1"/>
</dbReference>
<dbReference type="GO" id="GO:0016747">
    <property type="term" value="F:acyltransferase activity, transferring groups other than amino-acyl groups"/>
    <property type="evidence" value="ECO:0007669"/>
    <property type="project" value="InterPro"/>
</dbReference>
<dbReference type="Pfam" id="PF00583">
    <property type="entry name" value="Acetyltransf_1"/>
    <property type="match status" value="1"/>
</dbReference>
<feature type="domain" description="PHD-type" evidence="6">
    <location>
        <begin position="445"/>
        <end position="497"/>
    </location>
</feature>
<evidence type="ECO:0000256" key="3">
    <source>
        <dbReference type="ARBA" id="ARBA00022833"/>
    </source>
</evidence>
<evidence type="ECO:0000313" key="8">
    <source>
        <dbReference type="EMBL" id="CAE0373042.1"/>
    </source>
</evidence>
<dbReference type="Gene3D" id="3.30.40.10">
    <property type="entry name" value="Zinc/RING finger domain, C3HC4 (zinc finger)"/>
    <property type="match status" value="1"/>
</dbReference>
<keyword evidence="3" id="KW-0862">Zinc</keyword>
<feature type="compositionally biased region" description="Polar residues" evidence="5">
    <location>
        <begin position="684"/>
        <end position="699"/>
    </location>
</feature>
<dbReference type="PROSITE" id="PS51186">
    <property type="entry name" value="GNAT"/>
    <property type="match status" value="1"/>
</dbReference>
<dbReference type="SUPFAM" id="SSF55729">
    <property type="entry name" value="Acyl-CoA N-acyltransferases (Nat)"/>
    <property type="match status" value="1"/>
</dbReference>
<sequence>MEAASEAAVLPSTGVTRENPVEDMVTTSSATKQAETSMHDNINQVGKPKMLPRMVKVDVNELDLTKPRFAIGNREIMSALSAEDIEERTTELVESSEMTVSIAKELIALLGAYIPNVNARTLLSSGEYEAMALVYPVKNDQAQTVVGGCAYKPHDDANFIELALFCVDIGCQGHGLGRILMERLERRGIEDLNANVIFAYADTKALPFFKRQNFSRIISTDPAIFRRRIVAYNEARIMEKVLKRPVVDNFSPDETFSQEKECADLVRMVSGTSSSEKTILSPPKKKNIGCTSGLANCYCRSGRTRAIERYDPKTMDTLEIYCSAADAARKLGLANCSVTHVTNGFSQNARGHYFRYVEDLPFLTGSKSVVRVIPIEMSGRTQFESNELCGINNHLFIKEYYSSCREASRHCFGSMSIQNNNIGMCCNGMIDHVQGKIFRWADDRVHPCAICSSDENAAQLLLCDGIDQRCISTAHIYCLKLNKIPDGEWYCPSCEARRAAGIDVHKAVPRGEPRGFFSDITTKKSSTSTKKKQITTTKPQSTPRSSLRKAQSGLIKTPPTIQTNQRLTKRAAAAGVAKAVRATLREGSVSSTDDDQSSCCNEKSSDNQDSDSESEEEAPAQSKRRRFAIQSPAKTPQRKIPLPSRARKSPIKNNKPLPPAKSSLSSIGIKKMKQDNDGDLHQKLTIQQNNPKKPGSQSYERYENYKNAKTVGEFLMLGGTRADLRNDIPRGFIFLESSATRLVHKTIDEFWRPKDTRCLVLFCDNWYLAYVFQYTEKHAILHYVNYKGQASIVDKMNERHLVRWDVTP</sequence>
<dbReference type="SMART" id="SM00249">
    <property type="entry name" value="PHD"/>
    <property type="match status" value="1"/>
</dbReference>
<organism evidence="8">
    <name type="scientific">Aureoumbra lagunensis</name>
    <dbReference type="NCBI Taxonomy" id="44058"/>
    <lineage>
        <taxon>Eukaryota</taxon>
        <taxon>Sar</taxon>
        <taxon>Stramenopiles</taxon>
        <taxon>Ochrophyta</taxon>
        <taxon>Pelagophyceae</taxon>
        <taxon>Pelagomonadales</taxon>
        <taxon>Aureoumbra</taxon>
    </lineage>
</organism>
<gene>
    <name evidence="8" type="ORF">ALAG00032_LOCUS13842</name>
</gene>
<evidence type="ECO:0000259" key="6">
    <source>
        <dbReference type="PROSITE" id="PS50016"/>
    </source>
</evidence>
<dbReference type="PROSITE" id="PS50016">
    <property type="entry name" value="ZF_PHD_2"/>
    <property type="match status" value="1"/>
</dbReference>
<reference evidence="8" key="1">
    <citation type="submission" date="2021-01" db="EMBL/GenBank/DDBJ databases">
        <authorList>
            <person name="Corre E."/>
            <person name="Pelletier E."/>
            <person name="Niang G."/>
            <person name="Scheremetjew M."/>
            <person name="Finn R."/>
            <person name="Kale V."/>
            <person name="Holt S."/>
            <person name="Cochrane G."/>
            <person name="Meng A."/>
            <person name="Brown T."/>
            <person name="Cohen L."/>
        </authorList>
    </citation>
    <scope>NUCLEOTIDE SEQUENCE</scope>
    <source>
        <strain evidence="8">CCMP1510</strain>
    </source>
</reference>
<evidence type="ECO:0000259" key="7">
    <source>
        <dbReference type="PROSITE" id="PS51186"/>
    </source>
</evidence>
<feature type="compositionally biased region" description="Polar residues" evidence="5">
    <location>
        <begin position="25"/>
        <end position="44"/>
    </location>
</feature>
<dbReference type="InterPro" id="IPR013083">
    <property type="entry name" value="Znf_RING/FYVE/PHD"/>
</dbReference>
<dbReference type="AlphaFoldDB" id="A0A7S3NP64"/>
<dbReference type="InterPro" id="IPR011011">
    <property type="entry name" value="Znf_FYVE_PHD"/>
</dbReference>
<evidence type="ECO:0000256" key="4">
    <source>
        <dbReference type="PROSITE-ProRule" id="PRU00146"/>
    </source>
</evidence>
<dbReference type="SUPFAM" id="SSF57903">
    <property type="entry name" value="FYVE/PHD zinc finger"/>
    <property type="match status" value="1"/>
</dbReference>
<dbReference type="InterPro" id="IPR001965">
    <property type="entry name" value="Znf_PHD"/>
</dbReference>
<dbReference type="Gene3D" id="3.40.630.30">
    <property type="match status" value="1"/>
</dbReference>
<dbReference type="CDD" id="cd04301">
    <property type="entry name" value="NAT_SF"/>
    <property type="match status" value="1"/>
</dbReference>
<proteinExistence type="predicted"/>
<keyword evidence="1" id="KW-0479">Metal-binding</keyword>
<feature type="region of interest" description="Disordered" evidence="5">
    <location>
        <begin position="513"/>
        <end position="567"/>
    </location>
</feature>
<dbReference type="Pfam" id="PF00628">
    <property type="entry name" value="PHD"/>
    <property type="match status" value="1"/>
</dbReference>
<accession>A0A7S3NP64</accession>
<name>A0A7S3NP64_9STRA</name>
<feature type="region of interest" description="Disordered" evidence="5">
    <location>
        <begin position="1"/>
        <end position="45"/>
    </location>
</feature>